<dbReference type="EnsemblMetazoa" id="AALFPA23_023419.R34855">
    <property type="protein sequence ID" value="AALFPA23_023419.P34855"/>
    <property type="gene ID" value="AALFPA23_023419"/>
</dbReference>
<keyword evidence="6" id="KW-1185">Reference proteome</keyword>
<organism evidence="5 6">
    <name type="scientific">Aedes albopictus</name>
    <name type="common">Asian tiger mosquito</name>
    <name type="synonym">Stegomyia albopicta</name>
    <dbReference type="NCBI Taxonomy" id="7160"/>
    <lineage>
        <taxon>Eukaryota</taxon>
        <taxon>Metazoa</taxon>
        <taxon>Ecdysozoa</taxon>
        <taxon>Arthropoda</taxon>
        <taxon>Hexapoda</taxon>
        <taxon>Insecta</taxon>
        <taxon>Pterygota</taxon>
        <taxon>Neoptera</taxon>
        <taxon>Endopterygota</taxon>
        <taxon>Diptera</taxon>
        <taxon>Nematocera</taxon>
        <taxon>Culicoidea</taxon>
        <taxon>Culicidae</taxon>
        <taxon>Culicinae</taxon>
        <taxon>Aedini</taxon>
        <taxon>Aedes</taxon>
        <taxon>Stegomyia</taxon>
    </lineage>
</organism>
<evidence type="ECO:0000313" key="6">
    <source>
        <dbReference type="Proteomes" id="UP000069940"/>
    </source>
</evidence>
<evidence type="ECO:0000313" key="5">
    <source>
        <dbReference type="EnsemblMetazoa" id="AALFPA23_023419.P34855"/>
    </source>
</evidence>
<dbReference type="GeneID" id="115255060"/>
<dbReference type="Pfam" id="PF01395">
    <property type="entry name" value="PBP_GOBP"/>
    <property type="match status" value="1"/>
</dbReference>
<dbReference type="PANTHER" id="PTHR11857">
    <property type="entry name" value="ODORANT BINDING PROTEIN-RELATED"/>
    <property type="match status" value="1"/>
</dbReference>
<dbReference type="SMART" id="SM00708">
    <property type="entry name" value="PhBP"/>
    <property type="match status" value="1"/>
</dbReference>
<name>A0ABM2A0Y8_AEDAL</name>
<reference evidence="6" key="1">
    <citation type="journal article" date="2015" name="Proc. Natl. Acad. Sci. U.S.A.">
        <title>Genome sequence of the Asian Tiger mosquito, Aedes albopictus, reveals insights into its biology, genetics, and evolution.</title>
        <authorList>
            <person name="Chen X.G."/>
            <person name="Jiang X."/>
            <person name="Gu J."/>
            <person name="Xu M."/>
            <person name="Wu Y."/>
            <person name="Deng Y."/>
            <person name="Zhang C."/>
            <person name="Bonizzoni M."/>
            <person name="Dermauw W."/>
            <person name="Vontas J."/>
            <person name="Armbruster P."/>
            <person name="Huang X."/>
            <person name="Yang Y."/>
            <person name="Zhang H."/>
            <person name="He W."/>
            <person name="Peng H."/>
            <person name="Liu Y."/>
            <person name="Wu K."/>
            <person name="Chen J."/>
            <person name="Lirakis M."/>
            <person name="Topalis P."/>
            <person name="Van Leeuwen T."/>
            <person name="Hall A.B."/>
            <person name="Jiang X."/>
            <person name="Thorpe C."/>
            <person name="Mueller R.L."/>
            <person name="Sun C."/>
            <person name="Waterhouse R.M."/>
            <person name="Yan G."/>
            <person name="Tu Z.J."/>
            <person name="Fang X."/>
            <person name="James A.A."/>
        </authorList>
    </citation>
    <scope>NUCLEOTIDE SEQUENCE [LARGE SCALE GENOMIC DNA]</scope>
    <source>
        <strain evidence="6">Foshan</strain>
    </source>
</reference>
<evidence type="ECO:0000256" key="1">
    <source>
        <dbReference type="ARBA" id="ARBA00004613"/>
    </source>
</evidence>
<comment type="subcellular location">
    <subcellularLocation>
        <location evidence="1">Secreted</location>
    </subcellularLocation>
</comment>
<dbReference type="Proteomes" id="UP000069940">
    <property type="component" value="Unassembled WGS sequence"/>
</dbReference>
<protein>
    <submittedName>
        <fullName evidence="5">Uncharacterized protein</fullName>
    </submittedName>
</protein>
<dbReference type="CDD" id="cd23992">
    <property type="entry name" value="PBP_GOBP"/>
    <property type="match status" value="1"/>
</dbReference>
<evidence type="ECO:0000256" key="2">
    <source>
        <dbReference type="ARBA" id="ARBA00008098"/>
    </source>
</evidence>
<reference evidence="5" key="2">
    <citation type="submission" date="2025-05" db="UniProtKB">
        <authorList>
            <consortium name="EnsemblMetazoa"/>
        </authorList>
    </citation>
    <scope>IDENTIFICATION</scope>
    <source>
        <strain evidence="5">Foshan</strain>
    </source>
</reference>
<dbReference type="InterPro" id="IPR036728">
    <property type="entry name" value="PBP_GOBP_sf"/>
</dbReference>
<evidence type="ECO:0000256" key="4">
    <source>
        <dbReference type="ARBA" id="ARBA00022729"/>
    </source>
</evidence>
<keyword evidence="4" id="KW-0732">Signal</keyword>
<evidence type="ECO:0000256" key="3">
    <source>
        <dbReference type="ARBA" id="ARBA00022525"/>
    </source>
</evidence>
<comment type="similarity">
    <text evidence="2">Belongs to the PBP/GOBP family.</text>
</comment>
<sequence length="107" mass="12707">MKVTKKCYNQLNISYESDLVERVIYNRNFSDDPTTKEFINCLLVEFNVWESDGVINRDVVVNFMAQQYDPVKVRSILNKCFRPTGATQEDKAYNYIRCFFDHLTFEL</sequence>
<dbReference type="Gene3D" id="1.10.238.20">
    <property type="entry name" value="Pheromone/general odorant binding protein domain"/>
    <property type="match status" value="1"/>
</dbReference>
<dbReference type="RefSeq" id="XP_029708679.2">
    <property type="nucleotide sequence ID" value="XM_029852819.2"/>
</dbReference>
<dbReference type="InterPro" id="IPR006170">
    <property type="entry name" value="PBP/GOBP"/>
</dbReference>
<proteinExistence type="inferred from homology"/>
<dbReference type="PANTHER" id="PTHR11857:SF43">
    <property type="entry name" value="GEO07291P1-RELATED"/>
    <property type="match status" value="1"/>
</dbReference>
<dbReference type="SUPFAM" id="SSF47565">
    <property type="entry name" value="Insect pheromone/odorant-binding proteins"/>
    <property type="match status" value="1"/>
</dbReference>
<keyword evidence="3" id="KW-0964">Secreted</keyword>
<accession>A0ABM2A0Y8</accession>